<gene>
    <name evidence="2" type="ORF">ACFQ5M_10730</name>
</gene>
<keyword evidence="2" id="KW-0808">Transferase</keyword>
<evidence type="ECO:0000313" key="3">
    <source>
        <dbReference type="Proteomes" id="UP001597267"/>
    </source>
</evidence>
<dbReference type="Gene3D" id="3.40.50.150">
    <property type="entry name" value="Vaccinia Virus protein VP39"/>
    <property type="match status" value="1"/>
</dbReference>
<proteinExistence type="predicted"/>
<reference evidence="3" key="1">
    <citation type="journal article" date="2019" name="Int. J. Syst. Evol. Microbiol.">
        <title>The Global Catalogue of Microorganisms (GCM) 10K type strain sequencing project: providing services to taxonomists for standard genome sequencing and annotation.</title>
        <authorList>
            <consortium name="The Broad Institute Genomics Platform"/>
            <consortium name="The Broad Institute Genome Sequencing Center for Infectious Disease"/>
            <person name="Wu L."/>
            <person name="Ma J."/>
        </authorList>
    </citation>
    <scope>NUCLEOTIDE SEQUENCE [LARGE SCALE GENOMIC DNA]</scope>
    <source>
        <strain evidence="3">CCM 8896</strain>
    </source>
</reference>
<dbReference type="CDD" id="cd02440">
    <property type="entry name" value="AdoMet_MTases"/>
    <property type="match status" value="1"/>
</dbReference>
<feature type="domain" description="Methyltransferase" evidence="1">
    <location>
        <begin position="54"/>
        <end position="124"/>
    </location>
</feature>
<comment type="caution">
    <text evidence="2">The sequence shown here is derived from an EMBL/GenBank/DDBJ whole genome shotgun (WGS) entry which is preliminary data.</text>
</comment>
<dbReference type="Pfam" id="PF13847">
    <property type="entry name" value="Methyltransf_31"/>
    <property type="match status" value="1"/>
</dbReference>
<keyword evidence="3" id="KW-1185">Reference proteome</keyword>
<dbReference type="EMBL" id="JBHTOP010000026">
    <property type="protein sequence ID" value="MFD1672576.1"/>
    <property type="molecule type" value="Genomic_DNA"/>
</dbReference>
<dbReference type="Proteomes" id="UP001597267">
    <property type="component" value="Unassembled WGS sequence"/>
</dbReference>
<dbReference type="GO" id="GO:0008168">
    <property type="term" value="F:methyltransferase activity"/>
    <property type="evidence" value="ECO:0007669"/>
    <property type="project" value="UniProtKB-KW"/>
</dbReference>
<keyword evidence="2" id="KW-0489">Methyltransferase</keyword>
<evidence type="ECO:0000259" key="1">
    <source>
        <dbReference type="Pfam" id="PF13847"/>
    </source>
</evidence>
<sequence length="259" mass="30134">MKNNEAQTQEDLQTAEFWDEFAADYAAIQAESQLPLATTITNFMVQNRLLPTGTLLDLGAGAGRFITDFAPLVTTLIEVDISQEMLNFGRQLAQQQQLKNIQFEKQPWSRLRQQQRQVSVVFASMFEALITTEDFLALNQLADNWVVLGHFTKRESSLDQQINQISPLPKATDNYNDDALKQWQSCLSQLRQNYKTQTWQFTATEAIAQDLLWADLEDRLDYQQQQKLGPFVQQWYQKKPTLVDQVDYTYQLIYWQPHQ</sequence>
<dbReference type="InterPro" id="IPR029063">
    <property type="entry name" value="SAM-dependent_MTases_sf"/>
</dbReference>
<protein>
    <submittedName>
        <fullName evidence="2">Methyltransferase domain-containing protein</fullName>
    </submittedName>
</protein>
<dbReference type="GO" id="GO:0032259">
    <property type="term" value="P:methylation"/>
    <property type="evidence" value="ECO:0007669"/>
    <property type="project" value="UniProtKB-KW"/>
</dbReference>
<dbReference type="RefSeq" id="WP_125711892.1">
    <property type="nucleotide sequence ID" value="NZ_JBHTOP010000026.1"/>
</dbReference>
<organism evidence="2 3">
    <name type="scientific">Agrilactobacillus yilanensis</name>
    <dbReference type="NCBI Taxonomy" id="2485997"/>
    <lineage>
        <taxon>Bacteria</taxon>
        <taxon>Bacillati</taxon>
        <taxon>Bacillota</taxon>
        <taxon>Bacilli</taxon>
        <taxon>Lactobacillales</taxon>
        <taxon>Lactobacillaceae</taxon>
        <taxon>Agrilactobacillus</taxon>
    </lineage>
</organism>
<accession>A0ABW4JAE1</accession>
<evidence type="ECO:0000313" key="2">
    <source>
        <dbReference type="EMBL" id="MFD1672576.1"/>
    </source>
</evidence>
<name>A0ABW4JAE1_9LACO</name>
<dbReference type="InterPro" id="IPR025714">
    <property type="entry name" value="Methyltranfer_dom"/>
</dbReference>
<dbReference type="SUPFAM" id="SSF53335">
    <property type="entry name" value="S-adenosyl-L-methionine-dependent methyltransferases"/>
    <property type="match status" value="1"/>
</dbReference>